<dbReference type="Proteomes" id="UP000694844">
    <property type="component" value="Chromosome 8"/>
</dbReference>
<gene>
    <name evidence="4" type="primary">LOC111108778</name>
</gene>
<organism evidence="3 4">
    <name type="scientific">Crassostrea virginica</name>
    <name type="common">Eastern oyster</name>
    <dbReference type="NCBI Taxonomy" id="6565"/>
    <lineage>
        <taxon>Eukaryota</taxon>
        <taxon>Metazoa</taxon>
        <taxon>Spiralia</taxon>
        <taxon>Lophotrochozoa</taxon>
        <taxon>Mollusca</taxon>
        <taxon>Bivalvia</taxon>
        <taxon>Autobranchia</taxon>
        <taxon>Pteriomorphia</taxon>
        <taxon>Ostreida</taxon>
        <taxon>Ostreoidea</taxon>
        <taxon>Ostreidae</taxon>
        <taxon>Crassostrea</taxon>
    </lineage>
</organism>
<feature type="domain" description="C2H2-type" evidence="2">
    <location>
        <begin position="936"/>
        <end position="960"/>
    </location>
</feature>
<dbReference type="PROSITE" id="PS00028">
    <property type="entry name" value="ZINC_FINGER_C2H2_1"/>
    <property type="match status" value="1"/>
</dbReference>
<dbReference type="GeneID" id="111108778"/>
<dbReference type="PANTHER" id="PTHR33845:SF1">
    <property type="entry name" value="C2H2-TYPE DOMAIN-CONTAINING PROTEIN"/>
    <property type="match status" value="1"/>
</dbReference>
<feature type="compositionally biased region" description="Acidic residues" evidence="1">
    <location>
        <begin position="914"/>
        <end position="924"/>
    </location>
</feature>
<keyword evidence="3" id="KW-1185">Reference proteome</keyword>
<reference evidence="4" key="1">
    <citation type="submission" date="2025-08" db="UniProtKB">
        <authorList>
            <consortium name="RefSeq"/>
        </authorList>
    </citation>
    <scope>IDENTIFICATION</scope>
    <source>
        <tissue evidence="4">Whole sample</tissue>
    </source>
</reference>
<name>A0A8B8BCQ6_CRAVI</name>
<dbReference type="RefSeq" id="XP_022300559.1">
    <property type="nucleotide sequence ID" value="XM_022444851.1"/>
</dbReference>
<proteinExistence type="predicted"/>
<evidence type="ECO:0000259" key="2">
    <source>
        <dbReference type="PROSITE" id="PS00028"/>
    </source>
</evidence>
<feature type="region of interest" description="Disordered" evidence="1">
    <location>
        <begin position="907"/>
        <end position="936"/>
    </location>
</feature>
<sequence length="1140" mass="128772">MDEPEFKCDFNSFYPYICDTSHVQRIVHCDKDTRNYLYGLKCSESIAGKPFQSYTCPEALLILYRSGLFTVDKCVLQMRICKTHRDNLGLSWRKSRTKCEFPDHIGNGKADRGACASMCKELWISKRHLLPIGAGICKHCQKRHKQDLPATCRIDFAKELESFEHIADSMDKVSRDTRGGDLSSSQCIAAADKNTCMDFESCSPQSSSCGPSQLVSSAESSSFLLSQQSSQDWFELNKSPREKLNEALHDLSSKEFGPIASQVSSPWEDLGKSSKYYYIQKAREAVMIVLSVIAPGQEEVLLKEISSLKTDVGPGDHITHQLKEAYYATSDKRTQLQILSLFVKNYTKQQLLQMIPSLTSSKIDAARKHASLTGPGQILNPPKIFRIRLTRPKLLHFLEYVSMPSISQVLGFGCTYLHLSNGEKVQVPKVIRNAVNARIIDSYQSYCKESNIQTFSRASLYRILKACRATKKKAMHGLDNTTALGMSAMETLLKTVTRLAEYGLDTDAKQNLIETINICNQHLKFDAKSHFAQSSSCGSHCSTHALSDPLEKCFSSTCEHSHTDLCSTCNIADTVGSLVSEAARTLRIPSKEITEEIQHEIDVAAKYIKDWKAHLLRTVHQDLARQNILQNLKPHQGLLIMDWAMKFLPLQFRETQSDFFGKRGISWHISCLVTNQNADFQSVPSLSESTDQLDLNTFIHVLEKGKQGWFSVAHIICHLLDVIKKQFPPLQEVFIKTDNAGCYHSIPIISFISQNNENFPIRVLQYNFSEAQSGKDLCDSKTGSCRMHIARYLNEGNDIVTALDLKKALDSNQGLKGTNVCVISVDNDHEPKINTKIKDISLLNNFEFLHDCIIARKAYQVGIGKTMDINALRNPDLDQREMAGMEVLEGFPERHHASLTSGKINLKQRKINSDADDDSSDTTAEEQLPQEGVYPCPDPSCQKQYVKSWGLEKHLAVGIHQYRQDETGVDAGIKIWAEMCSSVQQKNFQIVHCQSHNYSQTPCTISQGWALKATVKNIRFSPRVKEYIHQIFDCCEKSGKRPNYVSLSEELKKVCDENGCRKFNPCEWLTPSQLRGVFASYLIKNRKREVKKQKTLDLVKLEDMGEDEQLNEIVQNLKAEEHQQTVSTLYEDVYNLVSMD</sequence>
<evidence type="ECO:0000313" key="3">
    <source>
        <dbReference type="Proteomes" id="UP000694844"/>
    </source>
</evidence>
<evidence type="ECO:0000313" key="4">
    <source>
        <dbReference type="RefSeq" id="XP_022300559.1"/>
    </source>
</evidence>
<dbReference type="PANTHER" id="PTHR33845">
    <property type="entry name" value="C2H2-TYPE DOMAIN-CONTAINING PROTEIN"/>
    <property type="match status" value="1"/>
</dbReference>
<dbReference type="OrthoDB" id="6080263at2759"/>
<dbReference type="AlphaFoldDB" id="A0A8B8BCQ6"/>
<protein>
    <submittedName>
        <fullName evidence="4">Uncharacterized protein LOC111108778</fullName>
    </submittedName>
</protein>
<evidence type="ECO:0000256" key="1">
    <source>
        <dbReference type="SAM" id="MobiDB-lite"/>
    </source>
</evidence>
<accession>A0A8B8BCQ6</accession>
<dbReference type="InterPro" id="IPR013087">
    <property type="entry name" value="Znf_C2H2_type"/>
</dbReference>
<dbReference type="KEGG" id="cvn:111108778"/>